<evidence type="ECO:0000256" key="5">
    <source>
        <dbReference type="ARBA" id="ARBA00023015"/>
    </source>
</evidence>
<evidence type="ECO:0000256" key="4">
    <source>
        <dbReference type="ARBA" id="ARBA00023008"/>
    </source>
</evidence>
<keyword evidence="3" id="KW-0862">Zinc</keyword>
<evidence type="ECO:0000256" key="3">
    <source>
        <dbReference type="ARBA" id="ARBA00022833"/>
    </source>
</evidence>
<evidence type="ECO:0000256" key="8">
    <source>
        <dbReference type="SAM" id="MobiDB-lite"/>
    </source>
</evidence>
<feature type="domain" description="Copper-fist" evidence="9">
    <location>
        <begin position="1"/>
        <end position="32"/>
    </location>
</feature>
<comment type="caution">
    <text evidence="10">The sequence shown here is derived from an EMBL/GenBank/DDBJ whole genome shotgun (WGS) entry which is preliminary data.</text>
</comment>
<feature type="non-terminal residue" evidence="10">
    <location>
        <position position="294"/>
    </location>
</feature>
<organism evidence="10 11">
    <name type="scientific">Mycena albidolilacea</name>
    <dbReference type="NCBI Taxonomy" id="1033008"/>
    <lineage>
        <taxon>Eukaryota</taxon>
        <taxon>Fungi</taxon>
        <taxon>Dikarya</taxon>
        <taxon>Basidiomycota</taxon>
        <taxon>Agaricomycotina</taxon>
        <taxon>Agaricomycetes</taxon>
        <taxon>Agaricomycetidae</taxon>
        <taxon>Agaricales</taxon>
        <taxon>Marasmiineae</taxon>
        <taxon>Mycenaceae</taxon>
        <taxon>Mycena</taxon>
    </lineage>
</organism>
<dbReference type="GO" id="GO:0045944">
    <property type="term" value="P:positive regulation of transcription by RNA polymerase II"/>
    <property type="evidence" value="ECO:0007669"/>
    <property type="project" value="TreeGrafter"/>
</dbReference>
<dbReference type="SMART" id="SM00412">
    <property type="entry name" value="Cu_FIST"/>
    <property type="match status" value="1"/>
</dbReference>
<reference evidence="10" key="1">
    <citation type="submission" date="2023-03" db="EMBL/GenBank/DDBJ databases">
        <title>Massive genome expansion in bonnet fungi (Mycena s.s.) driven by repeated elements and novel gene families across ecological guilds.</title>
        <authorList>
            <consortium name="Lawrence Berkeley National Laboratory"/>
            <person name="Harder C.B."/>
            <person name="Miyauchi S."/>
            <person name="Viragh M."/>
            <person name="Kuo A."/>
            <person name="Thoen E."/>
            <person name="Andreopoulos B."/>
            <person name="Lu D."/>
            <person name="Skrede I."/>
            <person name="Drula E."/>
            <person name="Henrissat B."/>
            <person name="Morin E."/>
            <person name="Kohler A."/>
            <person name="Barry K."/>
            <person name="LaButti K."/>
            <person name="Morin E."/>
            <person name="Salamov A."/>
            <person name="Lipzen A."/>
            <person name="Mereny Z."/>
            <person name="Hegedus B."/>
            <person name="Baldrian P."/>
            <person name="Stursova M."/>
            <person name="Weitz H."/>
            <person name="Taylor A."/>
            <person name="Grigoriev I.V."/>
            <person name="Nagy L.G."/>
            <person name="Martin F."/>
            <person name="Kauserud H."/>
        </authorList>
    </citation>
    <scope>NUCLEOTIDE SEQUENCE</scope>
    <source>
        <strain evidence="10">CBHHK002</strain>
    </source>
</reference>
<dbReference type="Gene3D" id="3.90.430.10">
    <property type="entry name" value="Copper fist DNA-binding domain"/>
    <property type="match status" value="1"/>
</dbReference>
<dbReference type="EMBL" id="JARIHO010000010">
    <property type="protein sequence ID" value="KAJ7354019.1"/>
    <property type="molecule type" value="Genomic_DNA"/>
</dbReference>
<dbReference type="PROSITE" id="PS50073">
    <property type="entry name" value="COPPER_FIST_2"/>
    <property type="match status" value="1"/>
</dbReference>
<evidence type="ECO:0000256" key="2">
    <source>
        <dbReference type="ARBA" id="ARBA00022723"/>
    </source>
</evidence>
<dbReference type="SMART" id="SM01090">
    <property type="entry name" value="Copper-fist"/>
    <property type="match status" value="1"/>
</dbReference>
<name>A0AAD7AAZ9_9AGAR</name>
<dbReference type="InterPro" id="IPR001083">
    <property type="entry name" value="Cu_fist_DNA-bd_dom"/>
</dbReference>
<accession>A0AAD7AAZ9</accession>
<dbReference type="GO" id="GO:0005634">
    <property type="term" value="C:nucleus"/>
    <property type="evidence" value="ECO:0007669"/>
    <property type="project" value="UniProtKB-SubCell"/>
</dbReference>
<evidence type="ECO:0000256" key="7">
    <source>
        <dbReference type="ARBA" id="ARBA00023242"/>
    </source>
</evidence>
<dbReference type="Pfam" id="PF00649">
    <property type="entry name" value="Copper-fist"/>
    <property type="match status" value="1"/>
</dbReference>
<dbReference type="InterPro" id="IPR051763">
    <property type="entry name" value="Copper_Homeo_Regul"/>
</dbReference>
<evidence type="ECO:0000259" key="9">
    <source>
        <dbReference type="PROSITE" id="PS50073"/>
    </source>
</evidence>
<dbReference type="Proteomes" id="UP001218218">
    <property type="component" value="Unassembled WGS sequence"/>
</dbReference>
<dbReference type="GO" id="GO:0005507">
    <property type="term" value="F:copper ion binding"/>
    <property type="evidence" value="ECO:0007669"/>
    <property type="project" value="InterPro"/>
</dbReference>
<dbReference type="GO" id="GO:0006878">
    <property type="term" value="P:intracellular copper ion homeostasis"/>
    <property type="evidence" value="ECO:0007669"/>
    <property type="project" value="TreeGrafter"/>
</dbReference>
<keyword evidence="7" id="KW-0539">Nucleus</keyword>
<feature type="non-terminal residue" evidence="10">
    <location>
        <position position="1"/>
    </location>
</feature>
<keyword evidence="11" id="KW-1185">Reference proteome</keyword>
<evidence type="ECO:0000313" key="11">
    <source>
        <dbReference type="Proteomes" id="UP001218218"/>
    </source>
</evidence>
<keyword evidence="4" id="KW-0186">Copper</keyword>
<feature type="region of interest" description="Disordered" evidence="8">
    <location>
        <begin position="1"/>
        <end position="21"/>
    </location>
</feature>
<dbReference type="GO" id="GO:0000981">
    <property type="term" value="F:DNA-binding transcription factor activity, RNA polymerase II-specific"/>
    <property type="evidence" value="ECO:0007669"/>
    <property type="project" value="TreeGrafter"/>
</dbReference>
<proteinExistence type="predicted"/>
<evidence type="ECO:0000256" key="1">
    <source>
        <dbReference type="ARBA" id="ARBA00004123"/>
    </source>
</evidence>
<keyword evidence="5" id="KW-0805">Transcription regulation</keyword>
<dbReference type="PANTHER" id="PTHR28088:SF5">
    <property type="entry name" value="TRANSCRIPTIONAL ACTIVATOR HAA1-RELATED"/>
    <property type="match status" value="1"/>
</dbReference>
<dbReference type="FunFam" id="3.90.430.10:FF:000001">
    <property type="entry name" value="Copper fist DNA-binding protein"/>
    <property type="match status" value="1"/>
</dbReference>
<evidence type="ECO:0000313" key="10">
    <source>
        <dbReference type="EMBL" id="KAJ7354019.1"/>
    </source>
</evidence>
<dbReference type="AlphaFoldDB" id="A0AAD7AAZ9"/>
<gene>
    <name evidence="10" type="ORF">DFH08DRAFT_673676</name>
</gene>
<dbReference type="PRINTS" id="PR00617">
    <property type="entry name" value="COPPERFIST"/>
</dbReference>
<keyword evidence="6" id="KW-0804">Transcription</keyword>
<dbReference type="GO" id="GO:0000978">
    <property type="term" value="F:RNA polymerase II cis-regulatory region sequence-specific DNA binding"/>
    <property type="evidence" value="ECO:0007669"/>
    <property type="project" value="TreeGrafter"/>
</dbReference>
<comment type="subcellular location">
    <subcellularLocation>
        <location evidence="1">Nucleus</location>
    </subcellularLocation>
</comment>
<protein>
    <recommendedName>
        <fullName evidence="9">Copper-fist domain-containing protein</fullName>
    </recommendedName>
</protein>
<dbReference type="PANTHER" id="PTHR28088">
    <property type="entry name" value="TRANSCRIPTIONAL ACTIVATOR HAA1-RELATED"/>
    <property type="match status" value="1"/>
</dbReference>
<dbReference type="SUPFAM" id="SSF57879">
    <property type="entry name" value="Zinc domain conserved in yeast copper-regulated transcription factors"/>
    <property type="match status" value="1"/>
</dbReference>
<evidence type="ECO:0000256" key="6">
    <source>
        <dbReference type="ARBA" id="ARBA00023163"/>
    </source>
</evidence>
<keyword evidence="2" id="KW-0479">Metal-binding</keyword>
<dbReference type="InterPro" id="IPR036395">
    <property type="entry name" value="Cu_fist_DNA-bd_dom_sf"/>
</dbReference>
<sequence length="294" mass="31660">FSSESCIKGHRSSSCHHSDRPLFEVPRKGRPVSQCAKCRELRKSRRMHSKCECTQEERLARGTLLPSSTKSRRYLPIAPALPNGLRDAQPVASLSPVASDSRQQVNSILNPCDCRRVWRCRCRTGYSAPFSRTAAQSRPEEGLATLAEAAAQCCSSKASNSQTSRPSTSIHALHEEQHPPHLELPAILLNETYLTLSIPSFPTMPPISTIMSLAGSGCTCGLECACPGCTEHPGPEYIAKDRRSCADGCGTCVDAHAGIAMPGYRTPIALATGTTTTSIFDRFLARAAALPAPP</sequence>
<dbReference type="GO" id="GO:0006879">
    <property type="term" value="P:intracellular iron ion homeostasis"/>
    <property type="evidence" value="ECO:0007669"/>
    <property type="project" value="TreeGrafter"/>
</dbReference>